<dbReference type="STRING" id="555079.Toce_0589"/>
<evidence type="ECO:0000256" key="3">
    <source>
        <dbReference type="ARBA" id="ARBA00022692"/>
    </source>
</evidence>
<keyword evidence="3 6" id="KW-0812">Transmembrane</keyword>
<evidence type="ECO:0000256" key="5">
    <source>
        <dbReference type="ARBA" id="ARBA00023136"/>
    </source>
</evidence>
<accession>D9S1T5</accession>
<keyword evidence="4 6" id="KW-1133">Transmembrane helix</keyword>
<proteinExistence type="predicted"/>
<dbReference type="PANTHER" id="PTHR47089:SF1">
    <property type="entry name" value="GUANOSINE ABC TRANSPORTER PERMEASE PROTEIN NUPP"/>
    <property type="match status" value="1"/>
</dbReference>
<feature type="transmembrane region" description="Helical" evidence="6">
    <location>
        <begin position="258"/>
        <end position="281"/>
    </location>
</feature>
<feature type="transmembrane region" description="Helical" evidence="6">
    <location>
        <begin position="338"/>
        <end position="357"/>
    </location>
</feature>
<evidence type="ECO:0000256" key="1">
    <source>
        <dbReference type="ARBA" id="ARBA00004651"/>
    </source>
</evidence>
<keyword evidence="2" id="KW-1003">Cell membrane</keyword>
<feature type="transmembrane region" description="Helical" evidence="6">
    <location>
        <begin position="145"/>
        <end position="165"/>
    </location>
</feature>
<comment type="subcellular location">
    <subcellularLocation>
        <location evidence="1">Cell membrane</location>
        <topology evidence="1">Multi-pass membrane protein</topology>
    </subcellularLocation>
</comment>
<evidence type="ECO:0000313" key="8">
    <source>
        <dbReference type="Proteomes" id="UP000000272"/>
    </source>
</evidence>
<dbReference type="PANTHER" id="PTHR47089">
    <property type="entry name" value="ABC TRANSPORTER, PERMEASE PROTEIN"/>
    <property type="match status" value="1"/>
</dbReference>
<name>D9S1T5_THEOJ</name>
<dbReference type="Proteomes" id="UP000000272">
    <property type="component" value="Chromosome"/>
</dbReference>
<reference evidence="7 8" key="1">
    <citation type="journal article" date="2010" name="Stand. Genomic Sci.">
        <title>Complete genome sequence of Thermosediminibacter oceani type strain (JW/IW-1228P).</title>
        <authorList>
            <person name="Pitluck S."/>
            <person name="Yasawong M."/>
            <person name="Munk C."/>
            <person name="Nolan M."/>
            <person name="Lapidus A."/>
            <person name="Lucas S."/>
            <person name="Glavina Del Rio T."/>
            <person name="Tice H."/>
            <person name="Cheng J.F."/>
            <person name="Bruce D."/>
            <person name="Detter C."/>
            <person name="Tapia R."/>
            <person name="Han C."/>
            <person name="Goodwin L."/>
            <person name="Liolios K."/>
            <person name="Ivanova N."/>
            <person name="Mavromatis K."/>
            <person name="Mikhailova N."/>
            <person name="Pati A."/>
            <person name="Chen A."/>
            <person name="Palaniappan K."/>
            <person name="Land M."/>
            <person name="Hauser L."/>
            <person name="Chang Y.J."/>
            <person name="Jeffries C.D."/>
            <person name="Rohde M."/>
            <person name="Spring S."/>
            <person name="Sikorski J."/>
            <person name="Goker M."/>
            <person name="Woyke T."/>
            <person name="Bristow J."/>
            <person name="Eisen J.A."/>
            <person name="Markowitz V."/>
            <person name="Hugenholtz P."/>
            <person name="Kyrpides N.C."/>
            <person name="Klenk H.P."/>
        </authorList>
    </citation>
    <scope>NUCLEOTIDE SEQUENCE [LARGE SCALE GENOMIC DNA]</scope>
    <source>
        <strain evidence="8">ATCC BAA-1034 / DSM 16646 / JW/IW-1228P</strain>
    </source>
</reference>
<dbReference type="RefSeq" id="WP_013275411.1">
    <property type="nucleotide sequence ID" value="NC_014377.1"/>
</dbReference>
<evidence type="ECO:0000313" key="7">
    <source>
        <dbReference type="EMBL" id="ADL07362.1"/>
    </source>
</evidence>
<organism evidence="7 8">
    <name type="scientific">Thermosediminibacter oceani (strain ATCC BAA-1034 / DSM 16646 / JW/IW-1228P)</name>
    <dbReference type="NCBI Taxonomy" id="555079"/>
    <lineage>
        <taxon>Bacteria</taxon>
        <taxon>Bacillati</taxon>
        <taxon>Bacillota</taxon>
        <taxon>Clostridia</taxon>
        <taxon>Thermosediminibacterales</taxon>
        <taxon>Thermosediminibacteraceae</taxon>
        <taxon>Thermosediminibacter</taxon>
    </lineage>
</organism>
<feature type="transmembrane region" description="Helical" evidence="6">
    <location>
        <begin position="112"/>
        <end position="133"/>
    </location>
</feature>
<evidence type="ECO:0000256" key="2">
    <source>
        <dbReference type="ARBA" id="ARBA00022475"/>
    </source>
</evidence>
<dbReference type="EMBL" id="CP002131">
    <property type="protein sequence ID" value="ADL07362.1"/>
    <property type="molecule type" value="Genomic_DNA"/>
</dbReference>
<feature type="transmembrane region" description="Helical" evidence="6">
    <location>
        <begin position="88"/>
        <end position="106"/>
    </location>
</feature>
<feature type="transmembrane region" description="Helical" evidence="6">
    <location>
        <begin position="12"/>
        <end position="34"/>
    </location>
</feature>
<gene>
    <name evidence="7" type="ordered locus">Toce_0589</name>
</gene>
<protein>
    <submittedName>
        <fullName evidence="7">Inner-membrane translocator</fullName>
    </submittedName>
</protein>
<dbReference type="Pfam" id="PF02653">
    <property type="entry name" value="BPD_transp_2"/>
    <property type="match status" value="1"/>
</dbReference>
<keyword evidence="5 6" id="KW-0472">Membrane</keyword>
<dbReference type="GO" id="GO:0005886">
    <property type="term" value="C:plasma membrane"/>
    <property type="evidence" value="ECO:0007669"/>
    <property type="project" value="UniProtKB-SubCell"/>
</dbReference>
<dbReference type="KEGG" id="toc:Toce_0589"/>
<feature type="transmembrane region" description="Helical" evidence="6">
    <location>
        <begin position="210"/>
        <end position="229"/>
    </location>
</feature>
<evidence type="ECO:0000256" key="4">
    <source>
        <dbReference type="ARBA" id="ARBA00022989"/>
    </source>
</evidence>
<sequence length="382" mass="41910">MKRKYLITVLRVLAPVLAIVLSVLISSIVILAIGKSPLQVFYTIFQFSFSRLDSVAIILYNATPLIFSGLAVSLGFRMGLFNIGVEGQYLMGAFFAALAGFSLKGLPAVIHLPLVILCGALGGMLWSFIPIYLKVKRGVHEVISTIMLNYISFSLIHYLIADVFMDRSQKLLEGLGSMLARTPKLPPSALMPKLHGFLGLFGIELPRHVYLNWFFPLGLLLAGLTYYLLMYTPFGFELRAVGQNQEAARTAGIKPERVYMVGFLLSGAVAGLVGLSDLLGYFGYMDLDFPRNYGFDGIAVALIGQNNPFGIIVSAMLFGFLRRGAEGIQTLLGVPMDTIVILQAVMILSIVVITKVMNDYIKRLEKKEDVRVCSSQSSSLQA</sequence>
<dbReference type="CDD" id="cd06580">
    <property type="entry name" value="TM_PBP1_transp_TpRbsC_like"/>
    <property type="match status" value="1"/>
</dbReference>
<feature type="transmembrane region" description="Helical" evidence="6">
    <location>
        <begin position="54"/>
        <end position="76"/>
    </location>
</feature>
<dbReference type="HOGENOM" id="CLU_040769_0_1_9"/>
<dbReference type="eggNOG" id="COG4603">
    <property type="taxonomic scope" value="Bacteria"/>
</dbReference>
<evidence type="ECO:0000256" key="6">
    <source>
        <dbReference type="SAM" id="Phobius"/>
    </source>
</evidence>
<dbReference type="InterPro" id="IPR001851">
    <property type="entry name" value="ABC_transp_permease"/>
</dbReference>
<dbReference type="GO" id="GO:0022857">
    <property type="term" value="F:transmembrane transporter activity"/>
    <property type="evidence" value="ECO:0007669"/>
    <property type="project" value="InterPro"/>
</dbReference>
<keyword evidence="8" id="KW-1185">Reference proteome</keyword>
<dbReference type="AlphaFoldDB" id="D9S1T5"/>
<dbReference type="OrthoDB" id="45037at2"/>
<feature type="transmembrane region" description="Helical" evidence="6">
    <location>
        <begin position="293"/>
        <end position="318"/>
    </location>
</feature>